<dbReference type="EMBL" id="ATDT01000021">
    <property type="protein sequence ID" value="EPF16563.1"/>
    <property type="molecule type" value="Genomic_DNA"/>
</dbReference>
<dbReference type="PATRIC" id="fig|566551.4.peg.2126"/>
<reference evidence="1 2" key="1">
    <citation type="submission" date="2013-04" db="EMBL/GenBank/DDBJ databases">
        <authorList>
            <person name="Weinstock G."/>
            <person name="Sodergren E."/>
            <person name="Lobos E.A."/>
            <person name="Fulton L."/>
            <person name="Fulton R."/>
            <person name="Courtney L."/>
            <person name="Fronick C."/>
            <person name="O'Laughlin M."/>
            <person name="Godfrey J."/>
            <person name="Wilson R.M."/>
            <person name="Miner T."/>
            <person name="Farmer C."/>
            <person name="Delehaunty K."/>
            <person name="Cordes M."/>
            <person name="Minx P."/>
            <person name="Tomlinson C."/>
            <person name="Chen J."/>
            <person name="Wollam A."/>
            <person name="Pepin K.H."/>
            <person name="Palsikar V.B."/>
            <person name="Zhang X."/>
            <person name="Suruliraj S."/>
            <person name="Perna N.T."/>
            <person name="Plunkett G."/>
            <person name="Warren W."/>
            <person name="Mitreva M."/>
            <person name="Mardis E.R."/>
            <person name="Wilson R.K."/>
        </authorList>
    </citation>
    <scope>NUCLEOTIDE SEQUENCE [LARGE SCALE GENOMIC DNA]</scope>
    <source>
        <strain evidence="1 2">DSM 4568</strain>
    </source>
</reference>
<protein>
    <submittedName>
        <fullName evidence="1">Uncharacterized protein</fullName>
    </submittedName>
</protein>
<organism evidence="1 2">
    <name type="scientific">Cedecea davisae DSM 4568</name>
    <dbReference type="NCBI Taxonomy" id="566551"/>
    <lineage>
        <taxon>Bacteria</taxon>
        <taxon>Pseudomonadati</taxon>
        <taxon>Pseudomonadota</taxon>
        <taxon>Gammaproteobacteria</taxon>
        <taxon>Enterobacterales</taxon>
        <taxon>Enterobacteriaceae</taxon>
        <taxon>Cedecea</taxon>
    </lineage>
</organism>
<gene>
    <name evidence="1" type="ORF">HMPREF0201_02309</name>
</gene>
<evidence type="ECO:0000313" key="2">
    <source>
        <dbReference type="Proteomes" id="UP000014585"/>
    </source>
</evidence>
<proteinExistence type="predicted"/>
<name>S3IS30_9ENTR</name>
<dbReference type="Proteomes" id="UP000014585">
    <property type="component" value="Unassembled WGS sequence"/>
</dbReference>
<dbReference type="STRING" id="566551.HMPREF0201_02309"/>
<sequence length="40" mass="4907">MLIFTQVIFCFILRKKLFRQRKRNFISGRFICLDINQSVI</sequence>
<dbReference type="HOGENOM" id="CLU_3286842_0_0_6"/>
<evidence type="ECO:0000313" key="1">
    <source>
        <dbReference type="EMBL" id="EPF16563.1"/>
    </source>
</evidence>
<comment type="caution">
    <text evidence="1">The sequence shown here is derived from an EMBL/GenBank/DDBJ whole genome shotgun (WGS) entry which is preliminary data.</text>
</comment>
<accession>S3IS30</accession>
<dbReference type="AlphaFoldDB" id="S3IS30"/>